<proteinExistence type="predicted"/>
<evidence type="ECO:0000259" key="4">
    <source>
        <dbReference type="PROSITE" id="PS01179"/>
    </source>
</evidence>
<evidence type="ECO:0000313" key="7">
    <source>
        <dbReference type="Proteomes" id="UP000822476"/>
    </source>
</evidence>
<dbReference type="Pfam" id="PF00640">
    <property type="entry name" value="PID"/>
    <property type="match status" value="1"/>
</dbReference>
<comment type="caution">
    <text evidence="6">The sequence shown here is derived from an EMBL/GenBank/DDBJ whole genome shotgun (WGS) entry which is preliminary data.</text>
</comment>
<dbReference type="GO" id="GO:0019901">
    <property type="term" value="F:protein kinase binding"/>
    <property type="evidence" value="ECO:0007669"/>
    <property type="project" value="TreeGrafter"/>
</dbReference>
<accession>A0A8S9YMB2</accession>
<feature type="domain" description="PID" evidence="4">
    <location>
        <begin position="19"/>
        <end position="168"/>
    </location>
</feature>
<dbReference type="InterPro" id="IPR006020">
    <property type="entry name" value="PTB/PI_dom"/>
</dbReference>
<dbReference type="InterPro" id="IPR011993">
    <property type="entry name" value="PH-like_dom_sf"/>
</dbReference>
<dbReference type="PROSITE" id="PS01179">
    <property type="entry name" value="PID"/>
    <property type="match status" value="1"/>
</dbReference>
<dbReference type="InterPro" id="IPR000980">
    <property type="entry name" value="SH2"/>
</dbReference>
<evidence type="ECO:0000259" key="5">
    <source>
        <dbReference type="PROSITE" id="PS50001"/>
    </source>
</evidence>
<dbReference type="PANTHER" id="PTHR10337">
    <property type="entry name" value="SHC TRANSFORMING PROTEIN"/>
    <property type="match status" value="1"/>
</dbReference>
<dbReference type="PRINTS" id="PR00629">
    <property type="entry name" value="SHCPIDOMAIN"/>
</dbReference>
<dbReference type="InterPro" id="IPR006019">
    <property type="entry name" value="PID_Shc-like"/>
</dbReference>
<dbReference type="Pfam" id="PF00017">
    <property type="entry name" value="SH2"/>
    <property type="match status" value="1"/>
</dbReference>
<dbReference type="Gene3D" id="3.30.505.10">
    <property type="entry name" value="SH2 domain"/>
    <property type="match status" value="1"/>
</dbReference>
<dbReference type="SMART" id="SM00462">
    <property type="entry name" value="PTB"/>
    <property type="match status" value="1"/>
</dbReference>
<dbReference type="OrthoDB" id="9938362at2759"/>
<dbReference type="InterPro" id="IPR036860">
    <property type="entry name" value="SH2_dom_sf"/>
</dbReference>
<dbReference type="EMBL" id="JTDE01003475">
    <property type="protein sequence ID" value="KAF7256019.1"/>
    <property type="molecule type" value="Genomic_DNA"/>
</dbReference>
<dbReference type="PRINTS" id="PR00401">
    <property type="entry name" value="SH2DOMAIN"/>
</dbReference>
<evidence type="ECO:0008006" key="8">
    <source>
        <dbReference type="Google" id="ProtNLM"/>
    </source>
</evidence>
<dbReference type="GO" id="GO:0035556">
    <property type="term" value="P:intracellular signal transduction"/>
    <property type="evidence" value="ECO:0007669"/>
    <property type="project" value="InterPro"/>
</dbReference>
<dbReference type="Gene3D" id="2.30.29.30">
    <property type="entry name" value="Pleckstrin-homology domain (PH domain)/Phosphotyrosine-binding domain (PTB)"/>
    <property type="match status" value="1"/>
</dbReference>
<dbReference type="AlphaFoldDB" id="A0A8S9YMB2"/>
<reference evidence="6" key="1">
    <citation type="submission" date="2019-07" db="EMBL/GenBank/DDBJ databases">
        <title>Annotation for the trematode Paragonimus miyazaki's.</title>
        <authorList>
            <person name="Choi Y.-J."/>
        </authorList>
    </citation>
    <scope>NUCLEOTIDE SEQUENCE</scope>
    <source>
        <strain evidence="6">Japan</strain>
    </source>
</reference>
<feature type="region of interest" description="Disordered" evidence="3">
    <location>
        <begin position="174"/>
        <end position="197"/>
    </location>
</feature>
<gene>
    <name evidence="6" type="ORF">EG68_06376</name>
</gene>
<protein>
    <recommendedName>
        <fullName evidence="8">SHC-transforming protein 3</fullName>
    </recommendedName>
</protein>
<dbReference type="PROSITE" id="PS50001">
    <property type="entry name" value="SH2"/>
    <property type="match status" value="1"/>
</dbReference>
<evidence type="ECO:0000256" key="2">
    <source>
        <dbReference type="PROSITE-ProRule" id="PRU00191"/>
    </source>
</evidence>
<name>A0A8S9YMB2_9TREM</name>
<organism evidence="6 7">
    <name type="scientific">Paragonimus skrjabini miyazakii</name>
    <dbReference type="NCBI Taxonomy" id="59628"/>
    <lineage>
        <taxon>Eukaryota</taxon>
        <taxon>Metazoa</taxon>
        <taxon>Spiralia</taxon>
        <taxon>Lophotrochozoa</taxon>
        <taxon>Platyhelminthes</taxon>
        <taxon>Trematoda</taxon>
        <taxon>Digenea</taxon>
        <taxon>Plagiorchiida</taxon>
        <taxon>Troglotremata</taxon>
        <taxon>Troglotrematidae</taxon>
        <taxon>Paragonimus</taxon>
    </lineage>
</organism>
<evidence type="ECO:0000256" key="1">
    <source>
        <dbReference type="ARBA" id="ARBA00022999"/>
    </source>
</evidence>
<feature type="domain" description="SH2" evidence="5">
    <location>
        <begin position="283"/>
        <end position="374"/>
    </location>
</feature>
<feature type="compositionally biased region" description="Polar residues" evidence="3">
    <location>
        <begin position="244"/>
        <end position="267"/>
    </location>
</feature>
<dbReference type="SUPFAM" id="SSF55550">
    <property type="entry name" value="SH2 domain"/>
    <property type="match status" value="1"/>
</dbReference>
<keyword evidence="1 2" id="KW-0727">SH2 domain</keyword>
<keyword evidence="7" id="KW-1185">Reference proteome</keyword>
<dbReference type="Proteomes" id="UP000822476">
    <property type="component" value="Unassembled WGS sequence"/>
</dbReference>
<dbReference type="PANTHER" id="PTHR10337:SF11">
    <property type="entry name" value="DSHC PROTEIN"/>
    <property type="match status" value="1"/>
</dbReference>
<feature type="region of interest" description="Disordered" evidence="3">
    <location>
        <begin position="242"/>
        <end position="267"/>
    </location>
</feature>
<sequence length="382" mass="42337">MPKGNCFVHPDSRLAPDAGVSYKLRYVGAMAIRVAFKSLDQESRTKISLAAIRRVCEDAGLKLLQPRSVDTGMNSLLALKSNNRWAMSNVSLTITSQALTVHSLDSNSLLFRHNLPMVSFTCVGDEDAADFICYVAKSADVERMCYVFDCPGGLALEVITTISQAFHLGSMLSTGTRSKNGTPHSPTTHPATRSPSATFDNFANFSDDVWLFDEPTLSTSSVDDTNTPGKKQNKLQHIIDHWPSATQDTTPNVTSNVTVKDNSSSPVTVPEHLARLEPVGEPWYVGEMSRLEAERLLRYDGDFLVRKSTQHSSQFVLSGLKDSKHRHLLLADPNGQVRTKERVFDSIQHLIDYHLRSGMPIRSGSNEISLIFPVSKHIFYEI</sequence>
<dbReference type="SUPFAM" id="SSF50729">
    <property type="entry name" value="PH domain-like"/>
    <property type="match status" value="1"/>
</dbReference>
<dbReference type="SMART" id="SM00252">
    <property type="entry name" value="SH2"/>
    <property type="match status" value="1"/>
</dbReference>
<evidence type="ECO:0000256" key="3">
    <source>
        <dbReference type="SAM" id="MobiDB-lite"/>
    </source>
</evidence>
<dbReference type="InterPro" id="IPR051235">
    <property type="entry name" value="CEP152/SHC-Transforming"/>
</dbReference>
<evidence type="ECO:0000313" key="6">
    <source>
        <dbReference type="EMBL" id="KAF7256019.1"/>
    </source>
</evidence>